<dbReference type="EMBL" id="FQWA01000051">
    <property type="protein sequence ID" value="SHG18856.1"/>
    <property type="molecule type" value="Genomic_DNA"/>
</dbReference>
<organism evidence="1 2">
    <name type="scientific">Prevotella scopos JCM 17725</name>
    <dbReference type="NCBI Taxonomy" id="1236518"/>
    <lineage>
        <taxon>Bacteria</taxon>
        <taxon>Pseudomonadati</taxon>
        <taxon>Bacteroidota</taxon>
        <taxon>Bacteroidia</taxon>
        <taxon>Bacteroidales</taxon>
        <taxon>Prevotellaceae</taxon>
        <taxon>Prevotella</taxon>
    </lineage>
</organism>
<proteinExistence type="predicted"/>
<reference evidence="1 2" key="1">
    <citation type="submission" date="2016-11" db="EMBL/GenBank/DDBJ databases">
        <authorList>
            <person name="Varghese N."/>
            <person name="Submissions S."/>
        </authorList>
    </citation>
    <scope>NUCLEOTIDE SEQUENCE [LARGE SCALE GENOMIC DNA]</scope>
    <source>
        <strain evidence="1 2">DSM 22613</strain>
    </source>
</reference>
<name>A0AAX2F7J0_9BACT</name>
<sequence>MRAAKNVVGSVSKLGKLKIFKDNQRILKVIGKAESAISDHLNLSDVAGAVQDILGIPVRNGNKVYSHISEVSDAMKSLTNLKSELKATLRKSGLTSTENK</sequence>
<evidence type="ECO:0000313" key="1">
    <source>
        <dbReference type="EMBL" id="SHG18856.1"/>
    </source>
</evidence>
<gene>
    <name evidence="1" type="ORF">SAMN05444364_15112</name>
</gene>
<evidence type="ECO:0000313" key="2">
    <source>
        <dbReference type="Proteomes" id="UP000184105"/>
    </source>
</evidence>
<keyword evidence="2" id="KW-1185">Reference proteome</keyword>
<dbReference type="AlphaFoldDB" id="A0AAX2F7J0"/>
<accession>A0AAX2F7J0</accession>
<protein>
    <submittedName>
        <fullName evidence="1">Toxin 28</fullName>
    </submittedName>
</protein>
<dbReference type="Proteomes" id="UP000184105">
    <property type="component" value="Unassembled WGS sequence"/>
</dbReference>
<comment type="caution">
    <text evidence="1">The sequence shown here is derived from an EMBL/GenBank/DDBJ whole genome shotgun (WGS) entry which is preliminary data.</text>
</comment>